<feature type="compositionally biased region" description="Polar residues" evidence="3">
    <location>
        <begin position="557"/>
        <end position="596"/>
    </location>
</feature>
<proteinExistence type="predicted"/>
<dbReference type="FunFam" id="3.30.1370.10:FF:000093">
    <property type="entry name" value="KH domain-containing protein"/>
    <property type="match status" value="1"/>
</dbReference>
<gene>
    <name evidence="5" type="ORF">Bca52824_032995</name>
</gene>
<keyword evidence="6" id="KW-1185">Reference proteome</keyword>
<feature type="compositionally biased region" description="Polar residues" evidence="3">
    <location>
        <begin position="680"/>
        <end position="696"/>
    </location>
</feature>
<dbReference type="Pfam" id="PF00013">
    <property type="entry name" value="KH_1"/>
    <property type="match status" value="2"/>
</dbReference>
<evidence type="ECO:0000259" key="4">
    <source>
        <dbReference type="SMART" id="SM00322"/>
    </source>
</evidence>
<feature type="region of interest" description="Disordered" evidence="3">
    <location>
        <begin position="680"/>
        <end position="708"/>
    </location>
</feature>
<keyword evidence="1" id="KW-0677">Repeat</keyword>
<dbReference type="PANTHER" id="PTHR10288">
    <property type="entry name" value="KH DOMAIN CONTAINING RNA BINDING PROTEIN"/>
    <property type="match status" value="1"/>
</dbReference>
<evidence type="ECO:0000313" key="6">
    <source>
        <dbReference type="Proteomes" id="UP000886595"/>
    </source>
</evidence>
<evidence type="ECO:0000256" key="1">
    <source>
        <dbReference type="ARBA" id="ARBA00022737"/>
    </source>
</evidence>
<feature type="compositionally biased region" description="Basic and acidic residues" evidence="3">
    <location>
        <begin position="170"/>
        <end position="181"/>
    </location>
</feature>
<dbReference type="InterPro" id="IPR036612">
    <property type="entry name" value="KH_dom_type_1_sf"/>
</dbReference>
<dbReference type="GO" id="GO:0003723">
    <property type="term" value="F:RNA binding"/>
    <property type="evidence" value="ECO:0007669"/>
    <property type="project" value="UniProtKB-UniRule"/>
</dbReference>
<feature type="compositionally biased region" description="Basic and acidic residues" evidence="3">
    <location>
        <begin position="55"/>
        <end position="92"/>
    </location>
</feature>
<feature type="compositionally biased region" description="Polar residues" evidence="3">
    <location>
        <begin position="632"/>
        <end position="642"/>
    </location>
</feature>
<dbReference type="AlphaFoldDB" id="A0A8X7SHY5"/>
<dbReference type="EMBL" id="JAAMPC010000007">
    <property type="protein sequence ID" value="KAG2304344.1"/>
    <property type="molecule type" value="Genomic_DNA"/>
</dbReference>
<dbReference type="OrthoDB" id="5204190at2759"/>
<feature type="region of interest" description="Disordered" evidence="3">
    <location>
        <begin position="365"/>
        <end position="659"/>
    </location>
</feature>
<dbReference type="InterPro" id="IPR004088">
    <property type="entry name" value="KH_dom_type_1"/>
</dbReference>
<reference evidence="5 6" key="1">
    <citation type="submission" date="2020-02" db="EMBL/GenBank/DDBJ databases">
        <authorList>
            <person name="Ma Q."/>
            <person name="Huang Y."/>
            <person name="Song X."/>
            <person name="Pei D."/>
        </authorList>
    </citation>
    <scope>NUCLEOTIDE SEQUENCE [LARGE SCALE GENOMIC DNA]</scope>
    <source>
        <strain evidence="5">Sxm20200214</strain>
        <tissue evidence="5">Leaf</tissue>
    </source>
</reference>
<dbReference type="Proteomes" id="UP000886595">
    <property type="component" value="Unassembled WGS sequence"/>
</dbReference>
<protein>
    <recommendedName>
        <fullName evidence="4">K Homology domain-containing protein</fullName>
    </recommendedName>
</protein>
<dbReference type="CDD" id="cd00105">
    <property type="entry name" value="KH-I"/>
    <property type="match status" value="2"/>
</dbReference>
<dbReference type="SMART" id="SM00322">
    <property type="entry name" value="KH"/>
    <property type="match status" value="2"/>
</dbReference>
<feature type="compositionally biased region" description="Basic and acidic residues" evidence="3">
    <location>
        <begin position="121"/>
        <end position="154"/>
    </location>
</feature>
<feature type="compositionally biased region" description="Polar residues" evidence="3">
    <location>
        <begin position="365"/>
        <end position="375"/>
    </location>
</feature>
<feature type="compositionally biased region" description="Polar residues" evidence="3">
    <location>
        <begin position="468"/>
        <end position="480"/>
    </location>
</feature>
<evidence type="ECO:0000256" key="2">
    <source>
        <dbReference type="PROSITE-ProRule" id="PRU00117"/>
    </source>
</evidence>
<dbReference type="PROSITE" id="PS50084">
    <property type="entry name" value="KH_TYPE_1"/>
    <property type="match status" value="2"/>
</dbReference>
<feature type="compositionally biased region" description="Low complexity" evidence="3">
    <location>
        <begin position="400"/>
        <end position="413"/>
    </location>
</feature>
<dbReference type="SUPFAM" id="SSF54791">
    <property type="entry name" value="Eukaryotic type KH-domain (KH-domain type I)"/>
    <property type="match status" value="2"/>
</dbReference>
<accession>A0A8X7SHY5</accession>
<organism evidence="5 6">
    <name type="scientific">Brassica carinata</name>
    <name type="common">Ethiopian mustard</name>
    <name type="synonym">Abyssinian cabbage</name>
    <dbReference type="NCBI Taxonomy" id="52824"/>
    <lineage>
        <taxon>Eukaryota</taxon>
        <taxon>Viridiplantae</taxon>
        <taxon>Streptophyta</taxon>
        <taxon>Embryophyta</taxon>
        <taxon>Tracheophyta</taxon>
        <taxon>Spermatophyta</taxon>
        <taxon>Magnoliopsida</taxon>
        <taxon>eudicotyledons</taxon>
        <taxon>Gunneridae</taxon>
        <taxon>Pentapetalae</taxon>
        <taxon>rosids</taxon>
        <taxon>malvids</taxon>
        <taxon>Brassicales</taxon>
        <taxon>Brassicaceae</taxon>
        <taxon>Brassiceae</taxon>
        <taxon>Brassica</taxon>
    </lineage>
</organism>
<feature type="region of interest" description="Disordered" evidence="3">
    <location>
        <begin position="1"/>
        <end position="218"/>
    </location>
</feature>
<feature type="domain" description="K Homology" evidence="4">
    <location>
        <begin position="287"/>
        <end position="359"/>
    </location>
</feature>
<comment type="caution">
    <text evidence="5">The sequence shown here is derived from an EMBL/GenBank/DDBJ whole genome shotgun (WGS) entry which is preliminary data.</text>
</comment>
<feature type="compositionally biased region" description="Low complexity" evidence="3">
    <location>
        <begin position="649"/>
        <end position="659"/>
    </location>
</feature>
<feature type="compositionally biased region" description="Low complexity" evidence="3">
    <location>
        <begin position="96"/>
        <end position="105"/>
    </location>
</feature>
<evidence type="ECO:0000256" key="3">
    <source>
        <dbReference type="SAM" id="MobiDB-lite"/>
    </source>
</evidence>
<dbReference type="Gene3D" id="3.30.1370.10">
    <property type="entry name" value="K Homology domain, type 1"/>
    <property type="match status" value="2"/>
</dbReference>
<evidence type="ECO:0000313" key="5">
    <source>
        <dbReference type="EMBL" id="KAG2304344.1"/>
    </source>
</evidence>
<keyword evidence="2" id="KW-0694">RNA-binding</keyword>
<feature type="domain" description="K Homology" evidence="4">
    <location>
        <begin position="199"/>
        <end position="272"/>
    </location>
</feature>
<dbReference type="InterPro" id="IPR004087">
    <property type="entry name" value="KH_dom"/>
</dbReference>
<sequence length="708" mass="75134">MAEEDVIAYPVQPSDHKRKLENVESEENPGSIDQSNEASVDGAKEASEYCQAKRPKLDGEADDGLESKEERPEESKEEGSENKIYHNVKPEDNQPASVEAAASHEVSVEENSEVNTSASQKEADDSNKETNDAVVQKEVENESKVVDDDCSQKEDDNENKEANAGGCLEKTGDESKEEVGDGSKQVNGGSSHKEVDGTQSTSRKIEVPSSKVGTLIGKGGEMVRNLQLSSGAKIQIRRDSEADPNSALRPVELIGNLASIEKAEKLINEVIAQSDAGGVPALFVRGAPEQIEIKVPNDKVGVIIGRGGETIKNMQIKSRARIQLIPLEEGDGSKERTVRISGDKRQIDIATALIKDCMYQDTRPSHYSGSYNSPAYQPRGPGGPPQWGGSRGPHGPHSMPYNYHHGGPYPSHGSHYRPPNSGGYPPQHMPPRSGYGPGWEQRPPHSGPYDYYSRQGPQNPGPVPNHTAPYSQAGGQQNYGQMYDQPNYDNPPMQQSYGQYGGSQQGYPPAGGQHQMQQPSRPYGMQGPAEQGYGPPRPAAPSVDVPYQGPPQAAPSYGTSMAPPQQQYGYASSTPGQQTYPSYNSAAPSDGYNGTQAAAAAATPAYEQHGVPPASGVQQTSAGYGQAPPTGGYSSYPSTQPPYGNAPAQSNGNYGYGSQYPSYGGGNASAYAAPVGQTAYSQTAPGQAGYDQSATQPAGYAAAPGTAQ</sequence>
<name>A0A8X7SHY5_BRACI</name>